<gene>
    <name evidence="1" type="ORF">SAMN05444274_10538</name>
</gene>
<dbReference type="OrthoDB" id="1123433at2"/>
<reference evidence="1 2" key="1">
    <citation type="submission" date="2016-11" db="EMBL/GenBank/DDBJ databases">
        <authorList>
            <person name="Jaros S."/>
            <person name="Januszkiewicz K."/>
            <person name="Wedrychowicz H."/>
        </authorList>
    </citation>
    <scope>NUCLEOTIDE SEQUENCE [LARGE SCALE GENOMIC DNA]</scope>
    <source>
        <strain evidence="1 2">DSM 26910</strain>
    </source>
</reference>
<dbReference type="EMBL" id="FQUM01000005">
    <property type="protein sequence ID" value="SHF39022.1"/>
    <property type="molecule type" value="Genomic_DNA"/>
</dbReference>
<sequence length="128" mass="14827">MDDIVVLILTLIFIAAGIFGQAKKKRVAPQPEVKNVPEQDDFWEMLDDEWKKTKQADINTPQKPNSEDLKKNLRKEYQFNAKTEGERIAQKMPVEKIKTNEKLSAVKSGRFSLRDAVVYSEILNRKYT</sequence>
<organism evidence="1 2">
    <name type="scientific">Mariniphaga anaerophila</name>
    <dbReference type="NCBI Taxonomy" id="1484053"/>
    <lineage>
        <taxon>Bacteria</taxon>
        <taxon>Pseudomonadati</taxon>
        <taxon>Bacteroidota</taxon>
        <taxon>Bacteroidia</taxon>
        <taxon>Marinilabiliales</taxon>
        <taxon>Prolixibacteraceae</taxon>
        <taxon>Mariniphaga</taxon>
    </lineage>
</organism>
<name>A0A1M5BA25_9BACT</name>
<protein>
    <submittedName>
        <fullName evidence="1">Uncharacterized protein</fullName>
    </submittedName>
</protein>
<proteinExistence type="predicted"/>
<evidence type="ECO:0000313" key="1">
    <source>
        <dbReference type="EMBL" id="SHF39022.1"/>
    </source>
</evidence>
<accession>A0A1M5BA25</accession>
<dbReference type="Proteomes" id="UP000184164">
    <property type="component" value="Unassembled WGS sequence"/>
</dbReference>
<evidence type="ECO:0000313" key="2">
    <source>
        <dbReference type="Proteomes" id="UP000184164"/>
    </source>
</evidence>
<dbReference type="AlphaFoldDB" id="A0A1M5BA25"/>
<dbReference type="RefSeq" id="WP_073001804.1">
    <property type="nucleotide sequence ID" value="NZ_FQUM01000005.1"/>
</dbReference>
<dbReference type="STRING" id="1484053.SAMN05444274_10538"/>
<keyword evidence="2" id="KW-1185">Reference proteome</keyword>